<keyword evidence="1" id="KW-0472">Membrane</keyword>
<evidence type="ECO:0008006" key="4">
    <source>
        <dbReference type="Google" id="ProtNLM"/>
    </source>
</evidence>
<evidence type="ECO:0000313" key="2">
    <source>
        <dbReference type="EMBL" id="NIY71716.1"/>
    </source>
</evidence>
<comment type="caution">
    <text evidence="2">The sequence shown here is derived from an EMBL/GenBank/DDBJ whole genome shotgun (WGS) entry which is preliminary data.</text>
</comment>
<dbReference type="EMBL" id="JAATOP010000002">
    <property type="protein sequence ID" value="NIY71716.1"/>
    <property type="molecule type" value="Genomic_DNA"/>
</dbReference>
<keyword evidence="1" id="KW-1133">Transmembrane helix</keyword>
<feature type="transmembrane region" description="Helical" evidence="1">
    <location>
        <begin position="104"/>
        <end position="127"/>
    </location>
</feature>
<accession>A0ABX0VWQ2</accession>
<dbReference type="NCBIfam" id="NF038216">
    <property type="entry name" value="ABZJ_00895_fam"/>
    <property type="match status" value="1"/>
</dbReference>
<proteinExistence type="predicted"/>
<sequence length="144" mass="15801">MNLKRYAIAFLVVTIVFDLIRFALLKFANFDLGSAGSGIVPFIGAAAFTMQNHVRETHSIPHNKTLWAFAFRAAFVGMAVSMVYAVVVGMVVPAMRLPFEDTTFVAILLASLIFISLAGAVVNRIFFGLTGKAEMGRLRRENKV</sequence>
<dbReference type="RefSeq" id="WP_167636792.1">
    <property type="nucleotide sequence ID" value="NZ_JAATOP010000002.1"/>
</dbReference>
<evidence type="ECO:0000313" key="3">
    <source>
        <dbReference type="Proteomes" id="UP000709466"/>
    </source>
</evidence>
<protein>
    <recommendedName>
        <fullName evidence="4">GtrA-like protein domain-containing protein</fullName>
    </recommendedName>
</protein>
<gene>
    <name evidence="2" type="ORF">HCZ30_04615</name>
</gene>
<keyword evidence="3" id="KW-1185">Reference proteome</keyword>
<keyword evidence="1" id="KW-0812">Transmembrane</keyword>
<reference evidence="2 3" key="1">
    <citation type="submission" date="2020-03" db="EMBL/GenBank/DDBJ databases">
        <title>Bacterial isolates of synthetic phycosphere.</title>
        <authorList>
            <person name="Fu H."/>
            <person name="Moran M.A."/>
        </authorList>
    </citation>
    <scope>NUCLEOTIDE SEQUENCE [LARGE SCALE GENOMIC DNA]</scope>
    <source>
        <strain evidence="2 3">HF1</strain>
    </source>
</reference>
<organism evidence="2 3">
    <name type="scientific">Marivivens donghaensis</name>
    <dbReference type="NCBI Taxonomy" id="1699413"/>
    <lineage>
        <taxon>Bacteria</taxon>
        <taxon>Pseudomonadati</taxon>
        <taxon>Pseudomonadota</taxon>
        <taxon>Alphaproteobacteria</taxon>
        <taxon>Rhodobacterales</taxon>
        <taxon>Paracoccaceae</taxon>
        <taxon>Marivivens group</taxon>
        <taxon>Marivivens</taxon>
    </lineage>
</organism>
<feature type="transmembrane region" description="Helical" evidence="1">
    <location>
        <begin position="30"/>
        <end position="48"/>
    </location>
</feature>
<dbReference type="InterPro" id="IPR047730">
    <property type="entry name" value="ABZJ_00895-like"/>
</dbReference>
<dbReference type="Proteomes" id="UP000709466">
    <property type="component" value="Unassembled WGS sequence"/>
</dbReference>
<evidence type="ECO:0000256" key="1">
    <source>
        <dbReference type="SAM" id="Phobius"/>
    </source>
</evidence>
<name>A0ABX0VWQ2_9RHOB</name>
<feature type="transmembrane region" description="Helical" evidence="1">
    <location>
        <begin position="69"/>
        <end position="92"/>
    </location>
</feature>
<feature type="transmembrane region" description="Helical" evidence="1">
    <location>
        <begin position="7"/>
        <end position="24"/>
    </location>
</feature>